<dbReference type="Proteomes" id="UP000805649">
    <property type="component" value="Unassembled WGS sequence"/>
</dbReference>
<comment type="caution">
    <text evidence="1">The sequence shown here is derived from an EMBL/GenBank/DDBJ whole genome shotgun (WGS) entry which is preliminary data.</text>
</comment>
<protein>
    <submittedName>
        <fullName evidence="1">Uncharacterized protein</fullName>
    </submittedName>
</protein>
<gene>
    <name evidence="1" type="ORF">CTRU02_205298</name>
</gene>
<evidence type="ECO:0000313" key="1">
    <source>
        <dbReference type="EMBL" id="KAL0938688.1"/>
    </source>
</evidence>
<organism evidence="1 2">
    <name type="scientific">Colletotrichum truncatum</name>
    <name type="common">Anthracnose fungus</name>
    <name type="synonym">Colletotrichum capsici</name>
    <dbReference type="NCBI Taxonomy" id="5467"/>
    <lineage>
        <taxon>Eukaryota</taxon>
        <taxon>Fungi</taxon>
        <taxon>Dikarya</taxon>
        <taxon>Ascomycota</taxon>
        <taxon>Pezizomycotina</taxon>
        <taxon>Sordariomycetes</taxon>
        <taxon>Hypocreomycetidae</taxon>
        <taxon>Glomerellales</taxon>
        <taxon>Glomerellaceae</taxon>
        <taxon>Colletotrichum</taxon>
        <taxon>Colletotrichum truncatum species complex</taxon>
    </lineage>
</organism>
<name>A0ACC3Z3L3_COLTU</name>
<dbReference type="EMBL" id="VUJX02000003">
    <property type="protein sequence ID" value="KAL0938688.1"/>
    <property type="molecule type" value="Genomic_DNA"/>
</dbReference>
<sequence length="250" mass="28669">MLVLAGIEDLEVPATSLSRFGKLPAEIRCAIWRASLPPPRVYEPHLRGIDADLKPTKFFEEWAPPEMRESCREAYNICMSAGKFRFGYFENSHVRGLWYNNDVDAIYYSCQDQLGSNCLDGIKNIYTSMDMALSGDCVDVLIYDHGLHLCQRLVVAMWPKYPMRPEILSRILEMTKPTFRRIRDQDIVGINEYDNQDYPEGAEGAPITWGEVKQVLQNLLEQGRQHVSGNKSKWESKGPFALEAVEVFRK</sequence>
<evidence type="ECO:0000313" key="2">
    <source>
        <dbReference type="Proteomes" id="UP000805649"/>
    </source>
</evidence>
<proteinExistence type="predicted"/>
<reference evidence="1 2" key="1">
    <citation type="journal article" date="2020" name="Phytopathology">
        <title>Genome Sequence Resources of Colletotrichum truncatum, C. plurivorum, C. musicola, and C. sojae: Four Species Pathogenic to Soybean (Glycine max).</title>
        <authorList>
            <person name="Rogerio F."/>
            <person name="Boufleur T.R."/>
            <person name="Ciampi-Guillardi M."/>
            <person name="Sukno S.A."/>
            <person name="Thon M.R."/>
            <person name="Massola Junior N.S."/>
            <person name="Baroncelli R."/>
        </authorList>
    </citation>
    <scope>NUCLEOTIDE SEQUENCE [LARGE SCALE GENOMIC DNA]</scope>
    <source>
        <strain evidence="1 2">CMES1059</strain>
    </source>
</reference>
<keyword evidence="2" id="KW-1185">Reference proteome</keyword>
<accession>A0ACC3Z3L3</accession>